<evidence type="ECO:0000313" key="2">
    <source>
        <dbReference type="Proteomes" id="UP000284822"/>
    </source>
</evidence>
<reference evidence="1 2" key="1">
    <citation type="submission" date="2018-07" db="EMBL/GenBank/DDBJ databases">
        <title>Genome sequences of six Lactobacillus spp. isolated from bumble bee guts.</title>
        <authorList>
            <person name="Motta E.V.S."/>
            <person name="Moran N.A."/>
        </authorList>
    </citation>
    <scope>NUCLEOTIDE SEQUENCE [LARGE SCALE GENOMIC DNA]</scope>
    <source>
        <strain evidence="1 2">LV-8.1</strain>
    </source>
</reference>
<evidence type="ECO:0000313" key="1">
    <source>
        <dbReference type="EMBL" id="RHW45114.1"/>
    </source>
</evidence>
<dbReference type="EMBL" id="QOCS01000022">
    <property type="protein sequence ID" value="RHW45114.1"/>
    <property type="molecule type" value="Genomic_DNA"/>
</dbReference>
<dbReference type="RefSeq" id="WP_118911164.1">
    <property type="nucleotide sequence ID" value="NZ_QOCS01000022.1"/>
</dbReference>
<accession>A0A3R6YII3</accession>
<comment type="caution">
    <text evidence="1">The sequence shown here is derived from an EMBL/GenBank/DDBJ whole genome shotgun (WGS) entry which is preliminary data.</text>
</comment>
<gene>
    <name evidence="1" type="ORF">DS832_08345</name>
</gene>
<organism evidence="1 2">
    <name type="scientific">Bombilactobacillus bombi</name>
    <dbReference type="NCBI Taxonomy" id="1303590"/>
    <lineage>
        <taxon>Bacteria</taxon>
        <taxon>Bacillati</taxon>
        <taxon>Bacillota</taxon>
        <taxon>Bacilli</taxon>
        <taxon>Lactobacillales</taxon>
        <taxon>Lactobacillaceae</taxon>
        <taxon>Bombilactobacillus</taxon>
    </lineage>
</organism>
<dbReference type="Proteomes" id="UP000284822">
    <property type="component" value="Unassembled WGS sequence"/>
</dbReference>
<proteinExistence type="predicted"/>
<dbReference type="AlphaFoldDB" id="A0A3R6YII3"/>
<name>A0A3R6YII3_9LACO</name>
<sequence length="105" mass="12094">MWQEFVQKLQKILDNYQQGELLKSPLLLSDSQQRVICQVTFKKQGKFYSYLGKDGLQVGDWVIVPVGSDNHQLKASIQKISNEIPFLGLDHLKSIIRQCTPNDFE</sequence>
<protein>
    <submittedName>
        <fullName evidence="1">Uncharacterized protein</fullName>
    </submittedName>
</protein>